<protein>
    <recommendedName>
        <fullName evidence="3">Anaphase-promoting complex subunit 4 WD40 domain-containing protein</fullName>
    </recommendedName>
</protein>
<gene>
    <name evidence="1" type="ORF">CERSUDRAFT_98919</name>
</gene>
<reference evidence="1 2" key="1">
    <citation type="journal article" date="2012" name="Proc. Natl. Acad. Sci. U.S.A.">
        <title>Comparative genomics of Ceriporiopsis subvermispora and Phanerochaete chrysosporium provide insight into selective ligninolysis.</title>
        <authorList>
            <person name="Fernandez-Fueyo E."/>
            <person name="Ruiz-Duenas F.J."/>
            <person name="Ferreira P."/>
            <person name="Floudas D."/>
            <person name="Hibbett D.S."/>
            <person name="Canessa P."/>
            <person name="Larrondo L.F."/>
            <person name="James T.Y."/>
            <person name="Seelenfreund D."/>
            <person name="Lobos S."/>
            <person name="Polanco R."/>
            <person name="Tello M."/>
            <person name="Honda Y."/>
            <person name="Watanabe T."/>
            <person name="Watanabe T."/>
            <person name="Ryu J.S."/>
            <person name="Kubicek C.P."/>
            <person name="Schmoll M."/>
            <person name="Gaskell J."/>
            <person name="Hammel K.E."/>
            <person name="St John F.J."/>
            <person name="Vanden Wymelenberg A."/>
            <person name="Sabat G."/>
            <person name="Splinter BonDurant S."/>
            <person name="Syed K."/>
            <person name="Yadav J.S."/>
            <person name="Doddapaneni H."/>
            <person name="Subramanian V."/>
            <person name="Lavin J.L."/>
            <person name="Oguiza J.A."/>
            <person name="Perez G."/>
            <person name="Pisabarro A.G."/>
            <person name="Ramirez L."/>
            <person name="Santoyo F."/>
            <person name="Master E."/>
            <person name="Coutinho P.M."/>
            <person name="Henrissat B."/>
            <person name="Lombard V."/>
            <person name="Magnuson J.K."/>
            <person name="Kuees U."/>
            <person name="Hori C."/>
            <person name="Igarashi K."/>
            <person name="Samejima M."/>
            <person name="Held B.W."/>
            <person name="Barry K.W."/>
            <person name="LaButti K.M."/>
            <person name="Lapidus A."/>
            <person name="Lindquist E.A."/>
            <person name="Lucas S.M."/>
            <person name="Riley R."/>
            <person name="Salamov A.A."/>
            <person name="Hoffmeister D."/>
            <person name="Schwenk D."/>
            <person name="Hadar Y."/>
            <person name="Yarden O."/>
            <person name="de Vries R.P."/>
            <person name="Wiebenga A."/>
            <person name="Stenlid J."/>
            <person name="Eastwood D."/>
            <person name="Grigoriev I.V."/>
            <person name="Berka R.M."/>
            <person name="Blanchette R.A."/>
            <person name="Kersten P."/>
            <person name="Martinez A.T."/>
            <person name="Vicuna R."/>
            <person name="Cullen D."/>
        </authorList>
    </citation>
    <scope>NUCLEOTIDE SEQUENCE [LARGE SCALE GENOMIC DNA]</scope>
    <source>
        <strain evidence="1 2">B</strain>
    </source>
</reference>
<dbReference type="Proteomes" id="UP000016930">
    <property type="component" value="Unassembled WGS sequence"/>
</dbReference>
<dbReference type="AlphaFoldDB" id="M2R3Z0"/>
<dbReference type="Gene3D" id="2.130.10.10">
    <property type="entry name" value="YVTN repeat-like/Quinoprotein amine dehydrogenase"/>
    <property type="match status" value="1"/>
</dbReference>
<evidence type="ECO:0000313" key="2">
    <source>
        <dbReference type="Proteomes" id="UP000016930"/>
    </source>
</evidence>
<dbReference type="InterPro" id="IPR011044">
    <property type="entry name" value="Quino_amine_DH_bsu"/>
</dbReference>
<dbReference type="HOGENOM" id="CLU_980048_0_0_1"/>
<proteinExistence type="predicted"/>
<evidence type="ECO:0008006" key="3">
    <source>
        <dbReference type="Google" id="ProtNLM"/>
    </source>
</evidence>
<organism evidence="1 2">
    <name type="scientific">Ceriporiopsis subvermispora (strain B)</name>
    <name type="common">White-rot fungus</name>
    <name type="synonym">Gelatoporia subvermispora</name>
    <dbReference type="NCBI Taxonomy" id="914234"/>
    <lineage>
        <taxon>Eukaryota</taxon>
        <taxon>Fungi</taxon>
        <taxon>Dikarya</taxon>
        <taxon>Basidiomycota</taxon>
        <taxon>Agaricomycotina</taxon>
        <taxon>Agaricomycetes</taxon>
        <taxon>Polyporales</taxon>
        <taxon>Gelatoporiaceae</taxon>
        <taxon>Gelatoporia</taxon>
    </lineage>
</organism>
<dbReference type="EMBL" id="KB445808">
    <property type="protein sequence ID" value="EMD32907.1"/>
    <property type="molecule type" value="Genomic_DNA"/>
</dbReference>
<name>M2R3Z0_CERS8</name>
<dbReference type="InterPro" id="IPR015943">
    <property type="entry name" value="WD40/YVTN_repeat-like_dom_sf"/>
</dbReference>
<sequence length="284" mass="31078">MPSPDGKFVAAAVAVDDHAAVEIWNIRDQRLEFTLGAESGTGDIIWSSNSTYVGQRSGGRVRLWDLGTGAVKGDLRLTNMVRYCSGDDDHHPDTIWIAGGDCRVAWACDDCGKLFICDVENGTIGWSDFNDLDVSSDTKVIAFAPDGSYFVSNRAAGGMGRWDVTDVLTRGHPETATSIPPSPLWSTDGPMLTSIAVSFDQKWIVGFDVTKEILILNAQTGSYLYRILPDGIVESDSIKLHIIPSPDILRISMMEDDRKCTIYSWRVLDAEITPAMPKSVTLDI</sequence>
<evidence type="ECO:0000313" key="1">
    <source>
        <dbReference type="EMBL" id="EMD32907.1"/>
    </source>
</evidence>
<keyword evidence="2" id="KW-1185">Reference proteome</keyword>
<dbReference type="SUPFAM" id="SSF50969">
    <property type="entry name" value="YVTN repeat-like/Quinoprotein amine dehydrogenase"/>
    <property type="match status" value="1"/>
</dbReference>
<accession>M2R3Z0</accession>